<reference evidence="2" key="1">
    <citation type="submission" date="2020-07" db="EMBL/GenBank/DDBJ databases">
        <authorList>
            <person name="Lin J."/>
        </authorList>
    </citation>
    <scope>NUCLEOTIDE SEQUENCE</scope>
</reference>
<name>A0A6V7QJJ9_ANACO</name>
<dbReference type="PANTHER" id="PTHR36723">
    <property type="entry name" value="F22C12.19"/>
    <property type="match status" value="1"/>
</dbReference>
<gene>
    <name evidence="2" type="ORF">CB5_LOCUS26555</name>
</gene>
<feature type="region of interest" description="Disordered" evidence="1">
    <location>
        <begin position="268"/>
        <end position="319"/>
    </location>
</feature>
<feature type="region of interest" description="Disordered" evidence="1">
    <location>
        <begin position="216"/>
        <end position="243"/>
    </location>
</feature>
<sequence length="461" mass="50015">MDAVELPLPTNLVVSKILPGDGFVREGKAEERGADGVDAPGFGRHKESGCGRSYGGNGKNDYLREVGTVVLSLPKHDEIAVAETKRGLDGKRADKRNFRTSVRAKYDCFASKSGLANCDSPFGGNGVLGMCSFKADLNDITKNMEDLSLGKLLDGSYRYSRMCLDKGKRAVNINENILVSVRKVWSILSLPGEVDSPCNSKDMACLFSPNASLGNMPDWDNREKDSNEKISSRKDSPQVNFSNSDLYQPAHVLDRLALPPHQNLDSLLSSLSSNSSPFQSTTNNTTSNGASLPPFPWSYSHGGAHKPSLDTEQGEDSSARQKIAFPEAFLSDNNNLMDGDCSNSQLKSCDNVNSFLGSLKLEVSLSVQEDDPSDLVKRTMQNNYFGAVKKEQLAESKHDCSYNSSCPSESVVGVSQQSMWPLPAAKILPGNSPRALHAADILWEMANCSNSTKSQKHDSGE</sequence>
<accession>A0A6V7QJJ9</accession>
<proteinExistence type="predicted"/>
<protein>
    <submittedName>
        <fullName evidence="2">Uncharacterized protein</fullName>
    </submittedName>
</protein>
<organism evidence="2">
    <name type="scientific">Ananas comosus var. bracteatus</name>
    <name type="common">red pineapple</name>
    <dbReference type="NCBI Taxonomy" id="296719"/>
    <lineage>
        <taxon>Eukaryota</taxon>
        <taxon>Viridiplantae</taxon>
        <taxon>Streptophyta</taxon>
        <taxon>Embryophyta</taxon>
        <taxon>Tracheophyta</taxon>
        <taxon>Spermatophyta</taxon>
        <taxon>Magnoliopsida</taxon>
        <taxon>Liliopsida</taxon>
        <taxon>Poales</taxon>
        <taxon>Bromeliaceae</taxon>
        <taxon>Bromelioideae</taxon>
        <taxon>Ananas</taxon>
    </lineage>
</organism>
<feature type="compositionally biased region" description="Basic and acidic residues" evidence="1">
    <location>
        <begin position="219"/>
        <end position="236"/>
    </location>
</feature>
<dbReference type="AlphaFoldDB" id="A0A6V7QJJ9"/>
<evidence type="ECO:0000313" key="2">
    <source>
        <dbReference type="EMBL" id="CAD1843344.1"/>
    </source>
</evidence>
<dbReference type="EMBL" id="LR862136">
    <property type="protein sequence ID" value="CAD1843344.1"/>
    <property type="molecule type" value="Genomic_DNA"/>
</dbReference>
<feature type="compositionally biased region" description="Low complexity" evidence="1">
    <location>
        <begin position="268"/>
        <end position="292"/>
    </location>
</feature>
<dbReference type="PANTHER" id="PTHR36723:SF1">
    <property type="entry name" value="F22C12.19"/>
    <property type="match status" value="1"/>
</dbReference>
<evidence type="ECO:0000256" key="1">
    <source>
        <dbReference type="SAM" id="MobiDB-lite"/>
    </source>
</evidence>